<sequence>MPKILKLDDPALFNLQIRHVPNKGQASRAWLNIANPAEEAFVDMMGGHKLASRPEDDYKYMVITETAERELKRATNELHALFMHATDYVLQNEDLLSSFNIPSALWPKIHQSWDNRRNQMITGRFDFSLSAKGIKVYEYNCDSASCYMEAGIIQEKWAEHYGATEGEGSATELVDELIEAWSNSAVKGVIHIMQDTDLEENYHALFMKRTMEKAGLNCKVIKGVSSLRWDQDGDVVDADGIKIRWVWKTWAWETALDQIRAECDDDEQRLRDYQTDMPRSEAPRLVDVLLRKDVMVYEPLWTLIPSNKAILPVLWMLFPDHPYLLESSFELSDALKTNGYVSKPIAGRCGFNISLYDGKDALMEETAGRFSHQDQIFQALWKLPDIEGYRSQVCTFSVAGHYAGSCLRVDPSLVITKDSDLMTLRVIE</sequence>
<name>A0ABT3KIU3_9GAMM</name>
<feature type="domain" description="Glutathionylspermidine synthase pre-ATP-grasp-like" evidence="6">
    <location>
        <begin position="57"/>
        <end position="422"/>
    </location>
</feature>
<evidence type="ECO:0000256" key="5">
    <source>
        <dbReference type="ARBA" id="ARBA00022842"/>
    </source>
</evidence>
<dbReference type="EMBL" id="JAPEUL010000009">
    <property type="protein sequence ID" value="MCW4630460.1"/>
    <property type="molecule type" value="Genomic_DNA"/>
</dbReference>
<evidence type="ECO:0000256" key="4">
    <source>
        <dbReference type="ARBA" id="ARBA00022840"/>
    </source>
</evidence>
<protein>
    <submittedName>
        <fullName evidence="7">Glutathionylspermidine synthase family protein</fullName>
    </submittedName>
</protein>
<reference evidence="7" key="1">
    <citation type="submission" date="2022-11" db="EMBL/GenBank/DDBJ databases">
        <title>Marinomonas sp. nov., isolated from marine algae.</title>
        <authorList>
            <person name="Choi D.G."/>
            <person name="Kim J.M."/>
            <person name="Lee J.K."/>
            <person name="Baek J.H."/>
            <person name="Jeon C.O."/>
        </authorList>
    </citation>
    <scope>NUCLEOTIDE SEQUENCE</scope>
    <source>
        <strain evidence="7">KJ51-3</strain>
    </source>
</reference>
<evidence type="ECO:0000259" key="6">
    <source>
        <dbReference type="Pfam" id="PF03738"/>
    </source>
</evidence>
<dbReference type="Pfam" id="PF03738">
    <property type="entry name" value="GSP_synth"/>
    <property type="match status" value="1"/>
</dbReference>
<evidence type="ECO:0000256" key="1">
    <source>
        <dbReference type="ARBA" id="ARBA00022598"/>
    </source>
</evidence>
<evidence type="ECO:0000313" key="7">
    <source>
        <dbReference type="EMBL" id="MCW4630460.1"/>
    </source>
</evidence>
<dbReference type="SUPFAM" id="SSF56059">
    <property type="entry name" value="Glutathione synthetase ATP-binding domain-like"/>
    <property type="match status" value="1"/>
</dbReference>
<dbReference type="RefSeq" id="WP_265219817.1">
    <property type="nucleotide sequence ID" value="NZ_JAPEUL010000009.1"/>
</dbReference>
<keyword evidence="2" id="KW-0479">Metal-binding</keyword>
<proteinExistence type="predicted"/>
<organism evidence="7 8">
    <name type="scientific">Marinomonas rhodophyticola</name>
    <dbReference type="NCBI Taxonomy" id="2992803"/>
    <lineage>
        <taxon>Bacteria</taxon>
        <taxon>Pseudomonadati</taxon>
        <taxon>Pseudomonadota</taxon>
        <taxon>Gammaproteobacteria</taxon>
        <taxon>Oceanospirillales</taxon>
        <taxon>Oceanospirillaceae</taxon>
        <taxon>Marinomonas</taxon>
    </lineage>
</organism>
<keyword evidence="3" id="KW-0547">Nucleotide-binding</keyword>
<dbReference type="InterPro" id="IPR005494">
    <property type="entry name" value="GSPS_pre-ATP-grasp-like_dom"/>
</dbReference>
<keyword evidence="8" id="KW-1185">Reference proteome</keyword>
<keyword evidence="4" id="KW-0067">ATP-binding</keyword>
<dbReference type="Proteomes" id="UP001431181">
    <property type="component" value="Unassembled WGS sequence"/>
</dbReference>
<keyword evidence="5" id="KW-0460">Magnesium</keyword>
<dbReference type="InterPro" id="IPR016185">
    <property type="entry name" value="PreATP-grasp_dom_sf"/>
</dbReference>
<dbReference type="SUPFAM" id="SSF52440">
    <property type="entry name" value="PreATP-grasp domain"/>
    <property type="match status" value="1"/>
</dbReference>
<evidence type="ECO:0000313" key="8">
    <source>
        <dbReference type="Proteomes" id="UP001431181"/>
    </source>
</evidence>
<evidence type="ECO:0000256" key="2">
    <source>
        <dbReference type="ARBA" id="ARBA00022723"/>
    </source>
</evidence>
<evidence type="ECO:0000256" key="3">
    <source>
        <dbReference type="ARBA" id="ARBA00022741"/>
    </source>
</evidence>
<keyword evidence="1" id="KW-0436">Ligase</keyword>
<accession>A0ABT3KIU3</accession>
<gene>
    <name evidence="7" type="ORF">ONZ52_16585</name>
</gene>
<comment type="caution">
    <text evidence="7">The sequence shown here is derived from an EMBL/GenBank/DDBJ whole genome shotgun (WGS) entry which is preliminary data.</text>
</comment>
<dbReference type="Gene3D" id="3.30.1490.330">
    <property type="match status" value="1"/>
</dbReference>